<dbReference type="InterPro" id="IPR042572">
    <property type="entry name" value="Carn_acyl_trans_N"/>
</dbReference>
<dbReference type="PANTHER" id="PTHR22589">
    <property type="entry name" value="CARNITINE O-ACYLTRANSFERASE"/>
    <property type="match status" value="1"/>
</dbReference>
<keyword evidence="4" id="KW-0276">Fatty acid metabolism</keyword>
<keyword evidence="10" id="KW-1185">Reference proteome</keyword>
<keyword evidence="5" id="KW-0443">Lipid metabolism</keyword>
<dbReference type="Proteomes" id="UP001521184">
    <property type="component" value="Unassembled WGS sequence"/>
</dbReference>
<feature type="compositionally biased region" description="Polar residues" evidence="7">
    <location>
        <begin position="56"/>
        <end position="76"/>
    </location>
</feature>
<evidence type="ECO:0000256" key="1">
    <source>
        <dbReference type="ARBA" id="ARBA00005232"/>
    </source>
</evidence>
<evidence type="ECO:0000313" key="10">
    <source>
        <dbReference type="Proteomes" id="UP001521184"/>
    </source>
</evidence>
<dbReference type="Gene3D" id="3.30.559.10">
    <property type="entry name" value="Chloramphenicol acetyltransferase-like domain"/>
    <property type="match status" value="1"/>
</dbReference>
<feature type="region of interest" description="Disordered" evidence="7">
    <location>
        <begin position="740"/>
        <end position="761"/>
    </location>
</feature>
<gene>
    <name evidence="9" type="primary">YAT1</name>
    <name evidence="9" type="ORF">SLS58_004646</name>
</gene>
<evidence type="ECO:0000256" key="4">
    <source>
        <dbReference type="ARBA" id="ARBA00022832"/>
    </source>
</evidence>
<evidence type="ECO:0000256" key="2">
    <source>
        <dbReference type="ARBA" id="ARBA00022448"/>
    </source>
</evidence>
<dbReference type="EMBL" id="JAKEKT020000025">
    <property type="protein sequence ID" value="KAL1643971.1"/>
    <property type="molecule type" value="Genomic_DNA"/>
</dbReference>
<feature type="domain" description="Choline/carnitine acyltransferase" evidence="8">
    <location>
        <begin position="89"/>
        <end position="725"/>
    </location>
</feature>
<comment type="similarity">
    <text evidence="1">Belongs to the carnitine/choline acetyltransferase family.</text>
</comment>
<evidence type="ECO:0000256" key="7">
    <source>
        <dbReference type="SAM" id="MobiDB-lite"/>
    </source>
</evidence>
<sequence>MPVRTFQAPTSLNDTLAKEPNGVNGTNGTNSVNGSTMSDAGNEGQRSAQAAKDATNDFSKADQNPLGTARNPNSKPGITFAAQDKLPKLPIPELDSSCNKYLTALEPLQSPKEHQETRAAIRDFLQSDGPELQEKLKKYAAGKSNYIEQFWYDSYLNFDNPVVLNLNPFFLLEDDPTPARNNQVTRAASLVVSALSFVRAVRKEELPPDTPLCMYQYSRLFGTARIPTENGCQIGQDPTAKHIVVLCHGQFYWFDVLDDNSDLIMTEKDVSQNLEAIIEDAAQIPIQDAAKGALGVLSTENRKIWSGLRDVLHRDEGSNNSDCLNIVDSALFILCLDYTAPTTGADLCMNMLCGTSKIERGVQVGTCTNRWYDKLQIIVCKNGSAGINFEHTGVDGHTVLRFASDVFTDTILRFARTINGQAPSLWASSSPDPSKRDPASFGDVSTTPHKLEWDMVPELSTALRFAETRLADLIQQNEFQTLEFMHYGKHFMTSMGFSPDAFVQMAFQAAYYGLYGRMECVYEPAMTKMFFHGRTEAIRPVTPESVEFVQTFWNDNPAAAKVEALRRACEKHTAITRECAKAQGQDRHLYALYCIWQRQLDEDGSFTDYTDSLRDSSGSPVDSEQVVGSPGRDSILSEGASISTGPVGPPVEHRMPSLFADAGWDRLNTTILSTSNCGNPSLRQFGFGPTSGDGFGIGYIIKDGTISICASSKHRQTARFIDAIEAYFLEIRKLLRQTRRRGESVQKGASRAREAEEHNEQLAATRIKNRGRKIIGEPAVIKAGIHTPMTDSMSPFQSPSMKKEIESSPRVKALPPGVLKRPVPVVKRRQHPHFCTLKSRTLDV</sequence>
<feature type="region of interest" description="Disordered" evidence="7">
    <location>
        <begin position="1"/>
        <end position="80"/>
    </location>
</feature>
<feature type="compositionally biased region" description="Low complexity" evidence="7">
    <location>
        <begin position="21"/>
        <end position="36"/>
    </location>
</feature>
<keyword evidence="6" id="KW-0012">Acyltransferase</keyword>
<keyword evidence="2" id="KW-0813">Transport</keyword>
<evidence type="ECO:0000256" key="3">
    <source>
        <dbReference type="ARBA" id="ARBA00022679"/>
    </source>
</evidence>
<evidence type="ECO:0000259" key="8">
    <source>
        <dbReference type="Pfam" id="PF00755"/>
    </source>
</evidence>
<dbReference type="InterPro" id="IPR000542">
    <property type="entry name" value="Carn_acyl_trans"/>
</dbReference>
<name>A0ABR3TT93_9PEZI</name>
<dbReference type="PROSITE" id="PS00440">
    <property type="entry name" value="ACYLTRANSF_C_2"/>
    <property type="match status" value="1"/>
</dbReference>
<protein>
    <submittedName>
        <fullName evidence="9">Carnitine O-acetyltransferase yat1</fullName>
    </submittedName>
</protein>
<feature type="compositionally biased region" description="Basic and acidic residues" evidence="7">
    <location>
        <begin position="751"/>
        <end position="760"/>
    </location>
</feature>
<comment type="caution">
    <text evidence="9">The sequence shown here is derived from an EMBL/GenBank/DDBJ whole genome shotgun (WGS) entry which is preliminary data.</text>
</comment>
<feature type="compositionally biased region" description="Polar residues" evidence="7">
    <location>
        <begin position="609"/>
        <end position="622"/>
    </location>
</feature>
<reference evidence="9 10" key="1">
    <citation type="journal article" date="2023" name="Plant Dis.">
        <title>First Report of Diplodia intermedia Causing Canker and Dieback Diseases on Apple Trees in Canada.</title>
        <authorList>
            <person name="Ellouze W."/>
            <person name="Ilyukhin E."/>
            <person name="Sulman M."/>
            <person name="Ali S."/>
        </authorList>
    </citation>
    <scope>NUCLEOTIDE SEQUENCE [LARGE SCALE GENOMIC DNA]</scope>
    <source>
        <strain evidence="9 10">M45-28</strain>
    </source>
</reference>
<dbReference type="Gene3D" id="3.30.559.70">
    <property type="entry name" value="Choline/Carnitine o-acyltransferase, domain 2"/>
    <property type="match status" value="1"/>
</dbReference>
<dbReference type="InterPro" id="IPR042231">
    <property type="entry name" value="Cho/carn_acyl_trans_2"/>
</dbReference>
<dbReference type="SUPFAM" id="SSF52777">
    <property type="entry name" value="CoA-dependent acyltransferases"/>
    <property type="match status" value="2"/>
</dbReference>
<evidence type="ECO:0000256" key="6">
    <source>
        <dbReference type="ARBA" id="ARBA00023315"/>
    </source>
</evidence>
<accession>A0ABR3TT93</accession>
<proteinExistence type="inferred from homology"/>
<dbReference type="Gene3D" id="1.10.275.20">
    <property type="entry name" value="Choline/Carnitine o-acyltransferase"/>
    <property type="match status" value="1"/>
</dbReference>
<evidence type="ECO:0000256" key="5">
    <source>
        <dbReference type="ARBA" id="ARBA00023098"/>
    </source>
</evidence>
<dbReference type="InterPro" id="IPR039551">
    <property type="entry name" value="Cho/carn_acyl_trans"/>
</dbReference>
<dbReference type="InterPro" id="IPR023213">
    <property type="entry name" value="CAT-like_dom_sf"/>
</dbReference>
<feature type="region of interest" description="Disordered" evidence="7">
    <location>
        <begin position="609"/>
        <end position="650"/>
    </location>
</feature>
<evidence type="ECO:0000313" key="9">
    <source>
        <dbReference type="EMBL" id="KAL1643971.1"/>
    </source>
</evidence>
<dbReference type="Pfam" id="PF00755">
    <property type="entry name" value="Carn_acyltransf"/>
    <property type="match status" value="1"/>
</dbReference>
<dbReference type="PANTHER" id="PTHR22589:SF29">
    <property type="entry name" value="MITOCHONDRIAL CARNITINE O-ACETYLTRANSFERASE-RELATED"/>
    <property type="match status" value="1"/>
</dbReference>
<keyword evidence="3" id="KW-0808">Transferase</keyword>
<organism evidence="9 10">
    <name type="scientific">Diplodia intermedia</name>
    <dbReference type="NCBI Taxonomy" id="856260"/>
    <lineage>
        <taxon>Eukaryota</taxon>
        <taxon>Fungi</taxon>
        <taxon>Dikarya</taxon>
        <taxon>Ascomycota</taxon>
        <taxon>Pezizomycotina</taxon>
        <taxon>Dothideomycetes</taxon>
        <taxon>Dothideomycetes incertae sedis</taxon>
        <taxon>Botryosphaeriales</taxon>
        <taxon>Botryosphaeriaceae</taxon>
        <taxon>Diplodia</taxon>
    </lineage>
</organism>